<evidence type="ECO:0000256" key="3">
    <source>
        <dbReference type="ARBA" id="ARBA00022833"/>
    </source>
</evidence>
<dbReference type="OrthoDB" id="7739108at2759"/>
<gene>
    <name evidence="5" type="ORF">DCHRY22_LOCUS13497</name>
</gene>
<evidence type="ECO:0000313" key="5">
    <source>
        <dbReference type="EMBL" id="CAG9580024.1"/>
    </source>
</evidence>
<dbReference type="GO" id="GO:0008270">
    <property type="term" value="F:zinc ion binding"/>
    <property type="evidence" value="ECO:0007669"/>
    <property type="project" value="UniProtKB-KW"/>
</dbReference>
<keyword evidence="1" id="KW-0479">Metal-binding</keyword>
<feature type="domain" description="FLYWCH-type" evidence="4">
    <location>
        <begin position="59"/>
        <end position="117"/>
    </location>
</feature>
<protein>
    <submittedName>
        <fullName evidence="5">(African queen) hypothetical protein</fullName>
    </submittedName>
</protein>
<proteinExistence type="predicted"/>
<dbReference type="AlphaFoldDB" id="A0A8J2WBD7"/>
<dbReference type="Proteomes" id="UP000789524">
    <property type="component" value="Unassembled WGS sequence"/>
</dbReference>
<keyword evidence="3" id="KW-0862">Zinc</keyword>
<dbReference type="Pfam" id="PF04500">
    <property type="entry name" value="FLYWCH"/>
    <property type="match status" value="3"/>
</dbReference>
<evidence type="ECO:0000259" key="4">
    <source>
        <dbReference type="Pfam" id="PF04500"/>
    </source>
</evidence>
<evidence type="ECO:0000313" key="6">
    <source>
        <dbReference type="Proteomes" id="UP000789524"/>
    </source>
</evidence>
<feature type="domain" description="FLYWCH-type" evidence="4">
    <location>
        <begin position="197"/>
        <end position="254"/>
    </location>
</feature>
<dbReference type="InterPro" id="IPR007588">
    <property type="entry name" value="Znf_FLYWCH"/>
</dbReference>
<keyword evidence="6" id="KW-1185">Reference proteome</keyword>
<dbReference type="EMBL" id="CAKASE010000079">
    <property type="protein sequence ID" value="CAG9580024.1"/>
    <property type="molecule type" value="Genomic_DNA"/>
</dbReference>
<evidence type="ECO:0000256" key="2">
    <source>
        <dbReference type="ARBA" id="ARBA00022771"/>
    </source>
</evidence>
<keyword evidence="2" id="KW-0863">Zinc-finger</keyword>
<accession>A0A8J2WBD7</accession>
<evidence type="ECO:0000256" key="1">
    <source>
        <dbReference type="ARBA" id="ARBA00022723"/>
    </source>
</evidence>
<reference evidence="5" key="1">
    <citation type="submission" date="2021-09" db="EMBL/GenBank/DDBJ databases">
        <authorList>
            <person name="Martin H S."/>
        </authorList>
    </citation>
    <scope>NUCLEOTIDE SEQUENCE</scope>
</reference>
<feature type="domain" description="FLYWCH-type" evidence="4">
    <location>
        <begin position="135"/>
        <end position="193"/>
    </location>
</feature>
<dbReference type="Gene3D" id="2.20.25.240">
    <property type="match status" value="4"/>
</dbReference>
<name>A0A8J2WBD7_9NEOP</name>
<organism evidence="5 6">
    <name type="scientific">Danaus chrysippus</name>
    <name type="common">African queen</name>
    <dbReference type="NCBI Taxonomy" id="151541"/>
    <lineage>
        <taxon>Eukaryota</taxon>
        <taxon>Metazoa</taxon>
        <taxon>Ecdysozoa</taxon>
        <taxon>Arthropoda</taxon>
        <taxon>Hexapoda</taxon>
        <taxon>Insecta</taxon>
        <taxon>Pterygota</taxon>
        <taxon>Neoptera</taxon>
        <taxon>Endopterygota</taxon>
        <taxon>Lepidoptera</taxon>
        <taxon>Glossata</taxon>
        <taxon>Ditrysia</taxon>
        <taxon>Papilionoidea</taxon>
        <taxon>Nymphalidae</taxon>
        <taxon>Danainae</taxon>
        <taxon>Danaini</taxon>
        <taxon>Danaina</taxon>
        <taxon>Danaus</taxon>
        <taxon>Anosia</taxon>
    </lineage>
</organism>
<sequence length="363" mass="42574">MIQLSSGKRLMMINGYTFHCTGLKRKLGVRWQCSGKNRGCNANYYVNEENDAQLIQLTSGATLLVIDRYSYHKISSSKYGGGYRWRCSSKQKEKCKAFAVVSKEDDAILRVCGHHNHSPPMYNQTPSDTHFINLPNGKVLLMVDGYTFHKGGGHIRCFGGVKWRCSASKKRCNAYVAISDNDEVVIRYSLNHNAHMITTAHGKNWLVYDGYTFYFRYRMRVGQKWVCTNFPRCKAFLCVNDHYDVIDCVIDHSHFKRILQLCPDVQMITTVHGKQYMKYRDHYYTRTPNLENRWRCINTHHCYVSLYVDQYFNIIRQPREHDHQPKLFYRTLNGTYKLAKKRRPRQLNAIPLLTPITFCQVKY</sequence>
<comment type="caution">
    <text evidence="5">The sequence shown here is derived from an EMBL/GenBank/DDBJ whole genome shotgun (WGS) entry which is preliminary data.</text>
</comment>